<dbReference type="InterPro" id="IPR016024">
    <property type="entry name" value="ARM-type_fold"/>
</dbReference>
<dbReference type="PANTHER" id="PTHR16356:SF1">
    <property type="entry name" value="TRANSMEMBRANE AND COILED-COIL DOMAIN-CONTAINING PROTEIN 6"/>
    <property type="match status" value="1"/>
</dbReference>
<accession>A0AAU9UC31</accession>
<dbReference type="AlphaFoldDB" id="A0AAU9UC31"/>
<protein>
    <recommendedName>
        <fullName evidence="3">Armadillo repeat-containing protein 8</fullName>
    </recommendedName>
</protein>
<sequence length="337" mass="37834">MAEESVNNIRETTRNLLKLNRRMIKDEETNSRRSIQEIRITKETVTDIANKLKTKTSISISDLQTLKNGLIEDSANIEVVLSTHGALRGIIRELTGHNVKKQCAAAGCCCNLALGDSRACITIAKAAGSYLTAALDNLTTELAVTCAWTLGNLAGANAKVCDILISQGALAKLSEFNTNENFQDAALYALVHFTYQLKDDLRSDHLSRILQTLLKLETTMESAKLLFILSCHKDFSESITEELLQKILEDLQISMEHHILKCSQIKICCELIYLIRSLANMHKIYDVILNYFTLHNMAEAFKKLLNSNKYVSDSTLWLLGNLFNFCDDKQFFSMLTI</sequence>
<dbReference type="Gene3D" id="1.25.10.10">
    <property type="entry name" value="Leucine-rich Repeat Variant"/>
    <property type="match status" value="1"/>
</dbReference>
<evidence type="ECO:0008006" key="3">
    <source>
        <dbReference type="Google" id="ProtNLM"/>
    </source>
</evidence>
<gene>
    <name evidence="1" type="ORF">EEDITHA_LOCUS11900</name>
</gene>
<dbReference type="Proteomes" id="UP001153954">
    <property type="component" value="Unassembled WGS sequence"/>
</dbReference>
<dbReference type="SUPFAM" id="SSF48371">
    <property type="entry name" value="ARM repeat"/>
    <property type="match status" value="1"/>
</dbReference>
<dbReference type="InterPro" id="IPR011989">
    <property type="entry name" value="ARM-like"/>
</dbReference>
<keyword evidence="2" id="KW-1185">Reference proteome</keyword>
<evidence type="ECO:0000313" key="2">
    <source>
        <dbReference type="Proteomes" id="UP001153954"/>
    </source>
</evidence>
<organism evidence="1 2">
    <name type="scientific">Euphydryas editha</name>
    <name type="common">Edith's checkerspot</name>
    <dbReference type="NCBI Taxonomy" id="104508"/>
    <lineage>
        <taxon>Eukaryota</taxon>
        <taxon>Metazoa</taxon>
        <taxon>Ecdysozoa</taxon>
        <taxon>Arthropoda</taxon>
        <taxon>Hexapoda</taxon>
        <taxon>Insecta</taxon>
        <taxon>Pterygota</taxon>
        <taxon>Neoptera</taxon>
        <taxon>Endopterygota</taxon>
        <taxon>Lepidoptera</taxon>
        <taxon>Glossata</taxon>
        <taxon>Ditrysia</taxon>
        <taxon>Papilionoidea</taxon>
        <taxon>Nymphalidae</taxon>
        <taxon>Nymphalinae</taxon>
        <taxon>Euphydryas</taxon>
    </lineage>
</organism>
<dbReference type="EMBL" id="CAKOGL010000016">
    <property type="protein sequence ID" value="CAH2096581.1"/>
    <property type="molecule type" value="Genomic_DNA"/>
</dbReference>
<evidence type="ECO:0000313" key="1">
    <source>
        <dbReference type="EMBL" id="CAH2096581.1"/>
    </source>
</evidence>
<comment type="caution">
    <text evidence="1">The sequence shown here is derived from an EMBL/GenBank/DDBJ whole genome shotgun (WGS) entry which is preliminary data.</text>
</comment>
<proteinExistence type="predicted"/>
<name>A0AAU9UC31_EUPED</name>
<dbReference type="PANTHER" id="PTHR16356">
    <property type="entry name" value="TRANSMEMBRANE AND COILED-COIL DOMAIN-CONTAINING PROTEIN 6 TMCO6"/>
    <property type="match status" value="1"/>
</dbReference>
<reference evidence="1" key="1">
    <citation type="submission" date="2022-03" db="EMBL/GenBank/DDBJ databases">
        <authorList>
            <person name="Tunstrom K."/>
        </authorList>
    </citation>
    <scope>NUCLEOTIDE SEQUENCE</scope>
</reference>